<proteinExistence type="inferred from homology"/>
<reference evidence="5" key="1">
    <citation type="submission" date="2021-05" db="EMBL/GenBank/DDBJ databases">
        <title>Energy efficiency and biological interactions define the core microbiome of deep oligotrophic groundwater.</title>
        <authorList>
            <person name="Mehrshad M."/>
            <person name="Lopez-Fernandez M."/>
            <person name="Bell E."/>
            <person name="Bernier-Latmani R."/>
            <person name="Bertilsson S."/>
            <person name="Dopson M."/>
        </authorList>
    </citation>
    <scope>NUCLEOTIDE SEQUENCE</scope>
    <source>
        <strain evidence="5">Modern_marine.mb.64</strain>
    </source>
</reference>
<accession>A0A948RW92</accession>
<evidence type="ECO:0000256" key="1">
    <source>
        <dbReference type="ARBA" id="ARBA00010577"/>
    </source>
</evidence>
<evidence type="ECO:0000256" key="2">
    <source>
        <dbReference type="ARBA" id="ARBA00022795"/>
    </source>
</evidence>
<evidence type="ECO:0000259" key="4">
    <source>
        <dbReference type="Pfam" id="PF13860"/>
    </source>
</evidence>
<dbReference type="Pfam" id="PF03963">
    <property type="entry name" value="FlgD"/>
    <property type="match status" value="1"/>
</dbReference>
<dbReference type="InterPro" id="IPR025965">
    <property type="entry name" value="FlgD/Vpr_Ig-like"/>
</dbReference>
<dbReference type="Proteomes" id="UP000777784">
    <property type="component" value="Unassembled WGS sequence"/>
</dbReference>
<sequence>MEVTSIGSTNAALSAAAGYADLGKEDFLKLLLAQLVNQDPLNPMQNEEMVAQLAQFSSLEQMQNLNATAQTQTLMIESLGQTMTPQMIGRRLVASSGELNITGTDPVEVGVYLPQQAQEVLISVVDESGQTVAIVRREGVPQGNTVWDWNPVADDGDELPPGSYNLQVSAFDVDGEPLGAVPVVAGLISGVSYDQGQTWLIMNGQQIPLGSVIEIGSISEE</sequence>
<dbReference type="EMBL" id="JAHJDP010000085">
    <property type="protein sequence ID" value="MBU2692178.1"/>
    <property type="molecule type" value="Genomic_DNA"/>
</dbReference>
<evidence type="ECO:0000256" key="3">
    <source>
        <dbReference type="RuleBase" id="RU362076"/>
    </source>
</evidence>
<dbReference type="GO" id="GO:0044781">
    <property type="term" value="P:bacterial-type flagellum organization"/>
    <property type="evidence" value="ECO:0007669"/>
    <property type="project" value="UniProtKB-UniRule"/>
</dbReference>
<comment type="function">
    <text evidence="3">Required for flagellar hook formation. May act as a scaffolding protein.</text>
</comment>
<dbReference type="Gene3D" id="2.60.40.4070">
    <property type="match status" value="1"/>
</dbReference>
<dbReference type="AlphaFoldDB" id="A0A948RW92"/>
<keyword evidence="2 3" id="KW-1005">Bacterial flagellum biogenesis</keyword>
<organism evidence="5 6">
    <name type="scientific">Eiseniibacteriota bacterium</name>
    <dbReference type="NCBI Taxonomy" id="2212470"/>
    <lineage>
        <taxon>Bacteria</taxon>
        <taxon>Candidatus Eiseniibacteriota</taxon>
    </lineage>
</organism>
<protein>
    <recommendedName>
        <fullName evidence="3">Basal-body rod modification protein FlgD</fullName>
    </recommendedName>
</protein>
<dbReference type="InterPro" id="IPR005648">
    <property type="entry name" value="FlgD"/>
</dbReference>
<name>A0A948RW92_UNCEI</name>
<dbReference type="Pfam" id="PF13860">
    <property type="entry name" value="FlgD_ig"/>
    <property type="match status" value="1"/>
</dbReference>
<evidence type="ECO:0000313" key="5">
    <source>
        <dbReference type="EMBL" id="MBU2692178.1"/>
    </source>
</evidence>
<evidence type="ECO:0000313" key="6">
    <source>
        <dbReference type="Proteomes" id="UP000777784"/>
    </source>
</evidence>
<comment type="caution">
    <text evidence="5">The sequence shown here is derived from an EMBL/GenBank/DDBJ whole genome shotgun (WGS) entry which is preliminary data.</text>
</comment>
<gene>
    <name evidence="5" type="ORF">KJ970_14750</name>
</gene>
<dbReference type="Gene3D" id="2.30.30.910">
    <property type="match status" value="1"/>
</dbReference>
<comment type="similarity">
    <text evidence="1 3">Belongs to the FlgD family.</text>
</comment>
<feature type="domain" description="FlgD/Vpr Ig-like" evidence="4">
    <location>
        <begin position="99"/>
        <end position="170"/>
    </location>
</feature>